<keyword evidence="1" id="KW-1133">Transmembrane helix</keyword>
<feature type="transmembrane region" description="Helical" evidence="1">
    <location>
        <begin position="7"/>
        <end position="24"/>
    </location>
</feature>
<dbReference type="EMBL" id="SMZJ02000015">
    <property type="protein sequence ID" value="TWO30884.1"/>
    <property type="molecule type" value="Genomic_DNA"/>
</dbReference>
<protein>
    <recommendedName>
        <fullName evidence="4">Lysoplasmalogenase</fullName>
    </recommendedName>
</protein>
<feature type="transmembrane region" description="Helical" evidence="1">
    <location>
        <begin position="121"/>
        <end position="137"/>
    </location>
</feature>
<keyword evidence="1" id="KW-0472">Membrane</keyword>
<accession>A0A562Y8Z0</accession>
<reference evidence="2 3" key="1">
    <citation type="submission" date="2019-07" db="EMBL/GenBank/DDBJ databases">
        <title>Seonamhaeicola sp. W255 draft genome.</title>
        <authorList>
            <person name="Zhang X.-Y."/>
            <person name="Zhang R."/>
            <person name="Zhong Y.-L."/>
            <person name="Du Z.-J."/>
        </authorList>
    </citation>
    <scope>NUCLEOTIDE SEQUENCE [LARGE SCALE GENOMIC DNA]</scope>
    <source>
        <strain evidence="2 3">W255</strain>
    </source>
</reference>
<evidence type="ECO:0000313" key="2">
    <source>
        <dbReference type="EMBL" id="TWO30884.1"/>
    </source>
</evidence>
<comment type="caution">
    <text evidence="2">The sequence shown here is derived from an EMBL/GenBank/DDBJ whole genome shotgun (WGS) entry which is preliminary data.</text>
</comment>
<dbReference type="RefSeq" id="WP_133357543.1">
    <property type="nucleotide sequence ID" value="NZ_SMZJ02000015.1"/>
</dbReference>
<feature type="transmembrane region" description="Helical" evidence="1">
    <location>
        <begin position="90"/>
        <end position="109"/>
    </location>
</feature>
<dbReference type="Proteomes" id="UP000295814">
    <property type="component" value="Unassembled WGS sequence"/>
</dbReference>
<feature type="transmembrane region" description="Helical" evidence="1">
    <location>
        <begin position="183"/>
        <end position="204"/>
    </location>
</feature>
<name>A0A562Y8Z0_9FLAO</name>
<keyword evidence="1" id="KW-0812">Transmembrane</keyword>
<sequence length="252" mass="29053">MFKSKVLVSLVLAIYMLFAIFGFVGKEAIAFTLDSLILPLIAFSYYTFFKEKRVYFALFLTCYAASDLIGLIVNYIPFTEASKLIFTLDYYIGNALYVAAYVFLFIGICKNLNVLHILKNFIIHIIVLIALNVWLIYVLQNIVENQNDLFGSYYLELIYNVIMLLLLSGALLNYFYRDNQKSLYLFLGALCIVFSEVIDVAYLYISQRALLNFLSTSLVLLAFYFFCKQLTMSDIKEEERQIYFGSSKSTEA</sequence>
<feature type="transmembrane region" description="Helical" evidence="1">
    <location>
        <begin position="210"/>
        <end position="227"/>
    </location>
</feature>
<evidence type="ECO:0000256" key="1">
    <source>
        <dbReference type="SAM" id="Phobius"/>
    </source>
</evidence>
<gene>
    <name evidence="2" type="ORF">E1J38_014335</name>
</gene>
<dbReference type="AlphaFoldDB" id="A0A562Y8Z0"/>
<organism evidence="2 3">
    <name type="scientific">Seonamhaeicola sediminis</name>
    <dbReference type="NCBI Taxonomy" id="2528206"/>
    <lineage>
        <taxon>Bacteria</taxon>
        <taxon>Pseudomonadati</taxon>
        <taxon>Bacteroidota</taxon>
        <taxon>Flavobacteriia</taxon>
        <taxon>Flavobacteriales</taxon>
        <taxon>Flavobacteriaceae</taxon>
    </lineage>
</organism>
<evidence type="ECO:0000313" key="3">
    <source>
        <dbReference type="Proteomes" id="UP000295814"/>
    </source>
</evidence>
<evidence type="ECO:0008006" key="4">
    <source>
        <dbReference type="Google" id="ProtNLM"/>
    </source>
</evidence>
<feature type="transmembrane region" description="Helical" evidence="1">
    <location>
        <begin position="157"/>
        <end position="176"/>
    </location>
</feature>
<dbReference type="OrthoDB" id="1443753at2"/>
<proteinExistence type="predicted"/>
<feature type="transmembrane region" description="Helical" evidence="1">
    <location>
        <begin position="30"/>
        <end position="48"/>
    </location>
</feature>
<keyword evidence="3" id="KW-1185">Reference proteome</keyword>
<feature type="transmembrane region" description="Helical" evidence="1">
    <location>
        <begin position="55"/>
        <end position="78"/>
    </location>
</feature>